<dbReference type="Proteomes" id="UP000008908">
    <property type="component" value="Chromosome"/>
</dbReference>
<dbReference type="InterPro" id="IPR000073">
    <property type="entry name" value="AB_hydrolase_1"/>
</dbReference>
<name>G2PJ77_ALLRU</name>
<dbReference type="eggNOG" id="COG2267">
    <property type="taxonomic scope" value="Bacteria"/>
</dbReference>
<dbReference type="GO" id="GO:0016020">
    <property type="term" value="C:membrane"/>
    <property type="evidence" value="ECO:0007669"/>
    <property type="project" value="TreeGrafter"/>
</dbReference>
<dbReference type="SUPFAM" id="SSF53474">
    <property type="entry name" value="alpha/beta-Hydrolases"/>
    <property type="match status" value="1"/>
</dbReference>
<keyword evidence="1 3" id="KW-0378">Hydrolase</keyword>
<feature type="domain" description="AB hydrolase-1" evidence="2">
    <location>
        <begin position="73"/>
        <end position="339"/>
    </location>
</feature>
<reference evidence="4" key="1">
    <citation type="submission" date="2011-08" db="EMBL/GenBank/DDBJ databases">
        <title>The complete genome of Muricauda ruestringensis DSM 13258.</title>
        <authorList>
            <person name="Lucas S."/>
            <person name="Han J."/>
            <person name="Lapidus A."/>
            <person name="Bruce D."/>
            <person name="Goodwin L."/>
            <person name="Pitluck S."/>
            <person name="Peters L."/>
            <person name="Kyrpides N."/>
            <person name="Mavromatis K."/>
            <person name="Ivanova N."/>
            <person name="Ovchinnikova G."/>
            <person name="Teshima H."/>
            <person name="Detter J.C."/>
            <person name="Tapia R."/>
            <person name="Han C."/>
            <person name="Land M."/>
            <person name="Hauser L."/>
            <person name="Markowitz V."/>
            <person name="Cheng J.-F."/>
            <person name="Hugenholtz P."/>
            <person name="Woyke T."/>
            <person name="Wu D."/>
            <person name="Spring S."/>
            <person name="Schroeder M."/>
            <person name="Brambilla E."/>
            <person name="Klenk H.-P."/>
            <person name="Eisen J.A."/>
        </authorList>
    </citation>
    <scope>NUCLEOTIDE SEQUENCE [LARGE SCALE GENOMIC DNA]</scope>
    <source>
        <strain evidence="4">DSM 13258 / LMG 19739 / B1</strain>
    </source>
</reference>
<dbReference type="PANTHER" id="PTHR43798:SF31">
    <property type="entry name" value="AB HYDROLASE SUPERFAMILY PROTEIN YCLE"/>
    <property type="match status" value="1"/>
</dbReference>
<dbReference type="EMBL" id="CP002999">
    <property type="protein sequence ID" value="AEM71898.1"/>
    <property type="molecule type" value="Genomic_DNA"/>
</dbReference>
<reference evidence="3 4" key="2">
    <citation type="journal article" date="2012" name="Stand. Genomic Sci.">
        <title>Complete genome sequence of the facultatively anaerobic, appendaged bacterium Muricauda ruestringensis type strain (B1(T)).</title>
        <authorList>
            <person name="Huntemann M."/>
            <person name="Teshima H."/>
            <person name="Lapidus A."/>
            <person name="Nolan M."/>
            <person name="Lucas S."/>
            <person name="Hammon N."/>
            <person name="Deshpande S."/>
            <person name="Cheng J.F."/>
            <person name="Tapia R."/>
            <person name="Goodwin L.A."/>
            <person name="Pitluck S."/>
            <person name="Liolios K."/>
            <person name="Pagani I."/>
            <person name="Ivanova N."/>
            <person name="Mavromatis K."/>
            <person name="Mikhailova N."/>
            <person name="Pati A."/>
            <person name="Chen A."/>
            <person name="Palaniappan K."/>
            <person name="Land M."/>
            <person name="Hauser L."/>
            <person name="Pan C."/>
            <person name="Brambilla E.M."/>
            <person name="Rohde M."/>
            <person name="Spring S."/>
            <person name="Goker M."/>
            <person name="Detter J.C."/>
            <person name="Bristow J."/>
            <person name="Eisen J.A."/>
            <person name="Markowitz V."/>
            <person name="Hugenholtz P."/>
            <person name="Kyrpides N.C."/>
            <person name="Klenk H.P."/>
            <person name="Woyke T."/>
        </authorList>
    </citation>
    <scope>NUCLEOTIDE SEQUENCE [LARGE SCALE GENOMIC DNA]</scope>
    <source>
        <strain evidence="4">DSM 13258 / LMG 19739 / B1</strain>
    </source>
</reference>
<sequence>MSNIDTMTTLVWKMKKLLLITILLQLVSWRTDNRGQSNKDIEFKDFFVSSTDDVQIFVREFLSESKEQISEYPLILIHGGGPGAIASFDLDVPNGSFAKALVKRGIKVYLMNIRGWEKSTLPSYNLSDSTTVIGNFKEATQDINSVVEYIRAKDKVDKVSIFGWATGGHWGGSYAAQNSDKLAEFISLNSLYGTNAPWELKHFFWQESDSTKFNKTGFFRVSDKEGLVRKWTSTIPIENKQDWRDSLIMEAYRTTAVGFGEDKTTMKVPGGYREESFYMSNGRKYWDASSITCPTLILRTDLDFWSRPQDLVAIEKDLRNTERKRVKTIKGTHYVFLDRDERGRKELIDEIVNFLKEQ</sequence>
<evidence type="ECO:0000259" key="2">
    <source>
        <dbReference type="Pfam" id="PF00561"/>
    </source>
</evidence>
<dbReference type="GO" id="GO:0016787">
    <property type="term" value="F:hydrolase activity"/>
    <property type="evidence" value="ECO:0007669"/>
    <property type="project" value="UniProtKB-KW"/>
</dbReference>
<dbReference type="KEGG" id="mrs:Murru_2874"/>
<keyword evidence="4" id="KW-1185">Reference proteome</keyword>
<dbReference type="AlphaFoldDB" id="G2PJ77"/>
<evidence type="ECO:0000313" key="4">
    <source>
        <dbReference type="Proteomes" id="UP000008908"/>
    </source>
</evidence>
<dbReference type="STRING" id="886377.Murru_2874"/>
<proteinExistence type="predicted"/>
<dbReference type="InterPro" id="IPR050266">
    <property type="entry name" value="AB_hydrolase_sf"/>
</dbReference>
<organism evidence="3 4">
    <name type="scientific">Allomuricauda ruestringensis (strain DSM 13258 / CIP 107369 / LMG 19739 / B1)</name>
    <name type="common">Muricauda ruestringensis</name>
    <dbReference type="NCBI Taxonomy" id="886377"/>
    <lineage>
        <taxon>Bacteria</taxon>
        <taxon>Pseudomonadati</taxon>
        <taxon>Bacteroidota</taxon>
        <taxon>Flavobacteriia</taxon>
        <taxon>Flavobacteriales</taxon>
        <taxon>Flavobacteriaceae</taxon>
        <taxon>Flagellimonas</taxon>
    </lineage>
</organism>
<evidence type="ECO:0000256" key="1">
    <source>
        <dbReference type="ARBA" id="ARBA00022801"/>
    </source>
</evidence>
<gene>
    <name evidence="3" type="ordered locus">Murru_2874</name>
</gene>
<accession>G2PJ77</accession>
<evidence type="ECO:0000313" key="3">
    <source>
        <dbReference type="EMBL" id="AEM71898.1"/>
    </source>
</evidence>
<dbReference type="InterPro" id="IPR029058">
    <property type="entry name" value="AB_hydrolase_fold"/>
</dbReference>
<dbReference type="Gene3D" id="3.40.50.1820">
    <property type="entry name" value="alpha/beta hydrolase"/>
    <property type="match status" value="1"/>
</dbReference>
<protein>
    <submittedName>
        <fullName evidence="3">Alpha/beta hydrolase fold protein</fullName>
    </submittedName>
</protein>
<dbReference type="Pfam" id="PF00561">
    <property type="entry name" value="Abhydrolase_1"/>
    <property type="match status" value="1"/>
</dbReference>
<dbReference type="HOGENOM" id="CLU_067539_0_0_10"/>
<dbReference type="PANTHER" id="PTHR43798">
    <property type="entry name" value="MONOACYLGLYCEROL LIPASE"/>
    <property type="match status" value="1"/>
</dbReference>